<sequence>MESSALSRQKSATKSAKGKGKQIKRFLGQNDALKLAASIAGMQEEKSLSKVEKHHQAQVGQPHEDRGPRMSTSRVKLKETKALLAAQRSRVKKDKAKLRKQMQTSSNNPPGDVKALDTQSGPVKQITRKTVSFA</sequence>
<comment type="caution">
    <text evidence="2">The sequence shown here is derived from an EMBL/GenBank/DDBJ whole genome shotgun (WGS) entry which is preliminary data.</text>
</comment>
<evidence type="ECO:0000313" key="2">
    <source>
        <dbReference type="EMBL" id="KAF9460914.1"/>
    </source>
</evidence>
<evidence type="ECO:0000256" key="1">
    <source>
        <dbReference type="SAM" id="MobiDB-lite"/>
    </source>
</evidence>
<evidence type="ECO:0000313" key="3">
    <source>
        <dbReference type="Proteomes" id="UP000807353"/>
    </source>
</evidence>
<feature type="compositionally biased region" description="Basic residues" evidence="1">
    <location>
        <begin position="89"/>
        <end position="100"/>
    </location>
</feature>
<name>A0A9P6CHG5_9AGAR</name>
<feature type="compositionally biased region" description="Basic and acidic residues" evidence="1">
    <location>
        <begin position="45"/>
        <end position="55"/>
    </location>
</feature>
<dbReference type="Proteomes" id="UP000807353">
    <property type="component" value="Unassembled WGS sequence"/>
</dbReference>
<feature type="region of interest" description="Disordered" evidence="1">
    <location>
        <begin position="88"/>
        <end position="134"/>
    </location>
</feature>
<gene>
    <name evidence="2" type="ORF">BDZ94DRAFT_1323746</name>
</gene>
<dbReference type="EMBL" id="MU150292">
    <property type="protein sequence ID" value="KAF9460914.1"/>
    <property type="molecule type" value="Genomic_DNA"/>
</dbReference>
<organism evidence="2 3">
    <name type="scientific">Collybia nuda</name>
    <dbReference type="NCBI Taxonomy" id="64659"/>
    <lineage>
        <taxon>Eukaryota</taxon>
        <taxon>Fungi</taxon>
        <taxon>Dikarya</taxon>
        <taxon>Basidiomycota</taxon>
        <taxon>Agaricomycotina</taxon>
        <taxon>Agaricomycetes</taxon>
        <taxon>Agaricomycetidae</taxon>
        <taxon>Agaricales</taxon>
        <taxon>Tricholomatineae</taxon>
        <taxon>Clitocybaceae</taxon>
        <taxon>Collybia</taxon>
    </lineage>
</organism>
<reference evidence="2" key="1">
    <citation type="submission" date="2020-11" db="EMBL/GenBank/DDBJ databases">
        <authorList>
            <consortium name="DOE Joint Genome Institute"/>
            <person name="Ahrendt S."/>
            <person name="Riley R."/>
            <person name="Andreopoulos W."/>
            <person name="Labutti K."/>
            <person name="Pangilinan J."/>
            <person name="Ruiz-Duenas F.J."/>
            <person name="Barrasa J.M."/>
            <person name="Sanchez-Garcia M."/>
            <person name="Camarero S."/>
            <person name="Miyauchi S."/>
            <person name="Serrano A."/>
            <person name="Linde D."/>
            <person name="Babiker R."/>
            <person name="Drula E."/>
            <person name="Ayuso-Fernandez I."/>
            <person name="Pacheco R."/>
            <person name="Padilla G."/>
            <person name="Ferreira P."/>
            <person name="Barriuso J."/>
            <person name="Kellner H."/>
            <person name="Castanera R."/>
            <person name="Alfaro M."/>
            <person name="Ramirez L."/>
            <person name="Pisabarro A.G."/>
            <person name="Kuo A."/>
            <person name="Tritt A."/>
            <person name="Lipzen A."/>
            <person name="He G."/>
            <person name="Yan M."/>
            <person name="Ng V."/>
            <person name="Cullen D."/>
            <person name="Martin F."/>
            <person name="Rosso M.-N."/>
            <person name="Henrissat B."/>
            <person name="Hibbett D."/>
            <person name="Martinez A.T."/>
            <person name="Grigoriev I.V."/>
        </authorList>
    </citation>
    <scope>NUCLEOTIDE SEQUENCE</scope>
    <source>
        <strain evidence="2">CBS 247.69</strain>
    </source>
</reference>
<dbReference type="OrthoDB" id="2620452at2759"/>
<feature type="region of interest" description="Disordered" evidence="1">
    <location>
        <begin position="45"/>
        <end position="75"/>
    </location>
</feature>
<accession>A0A9P6CHG5</accession>
<protein>
    <submittedName>
        <fullName evidence="2">Uncharacterized protein</fullName>
    </submittedName>
</protein>
<dbReference type="AlphaFoldDB" id="A0A9P6CHG5"/>
<keyword evidence="3" id="KW-1185">Reference proteome</keyword>
<feature type="region of interest" description="Disordered" evidence="1">
    <location>
        <begin position="1"/>
        <end position="28"/>
    </location>
</feature>
<feature type="compositionally biased region" description="Polar residues" evidence="1">
    <location>
        <begin position="117"/>
        <end position="134"/>
    </location>
</feature>
<proteinExistence type="predicted"/>